<evidence type="ECO:0000256" key="1">
    <source>
        <dbReference type="ARBA" id="ARBA00007164"/>
    </source>
</evidence>
<evidence type="ECO:0000313" key="11">
    <source>
        <dbReference type="EMBL" id="MFB9675792.1"/>
    </source>
</evidence>
<evidence type="ECO:0000313" key="12">
    <source>
        <dbReference type="Proteomes" id="UP001589610"/>
    </source>
</evidence>
<evidence type="ECO:0000256" key="5">
    <source>
        <dbReference type="ARBA" id="ARBA00022984"/>
    </source>
</evidence>
<keyword evidence="6" id="KW-0961">Cell wall biogenesis/degradation</keyword>
<keyword evidence="2 9" id="KW-0732">Signal</keyword>
<evidence type="ECO:0000256" key="9">
    <source>
        <dbReference type="SAM" id="SignalP"/>
    </source>
</evidence>
<feature type="chain" id="PRO_5046358422" evidence="9">
    <location>
        <begin position="31"/>
        <end position="355"/>
    </location>
</feature>
<dbReference type="PANTHER" id="PTHR21581:SF33">
    <property type="entry name" value="D-ALANYL-D-ALANINE CARBOXYPEPTIDASE DACB"/>
    <property type="match status" value="1"/>
</dbReference>
<keyword evidence="12" id="KW-1185">Reference proteome</keyword>
<dbReference type="Proteomes" id="UP001589610">
    <property type="component" value="Unassembled WGS sequence"/>
</dbReference>
<feature type="region of interest" description="Disordered" evidence="8">
    <location>
        <begin position="48"/>
        <end position="70"/>
    </location>
</feature>
<dbReference type="InterPro" id="IPR018044">
    <property type="entry name" value="Peptidase_S11"/>
</dbReference>
<keyword evidence="11" id="KW-0645">Protease</keyword>
<dbReference type="PANTHER" id="PTHR21581">
    <property type="entry name" value="D-ALANYL-D-ALANINE CARBOXYPEPTIDASE"/>
    <property type="match status" value="1"/>
</dbReference>
<dbReference type="RefSeq" id="WP_386155801.1">
    <property type="nucleotide sequence ID" value="NZ_JBHMBS010000004.1"/>
</dbReference>
<dbReference type="EC" id="3.4.-.-" evidence="11"/>
<proteinExistence type="inferred from homology"/>
<name>A0ABV5T9Q0_9ACTN</name>
<reference evidence="11 12" key="1">
    <citation type="submission" date="2024-09" db="EMBL/GenBank/DDBJ databases">
        <authorList>
            <person name="Sun Q."/>
            <person name="Mori K."/>
        </authorList>
    </citation>
    <scope>NUCLEOTIDE SEQUENCE [LARGE SCALE GENOMIC DNA]</scope>
    <source>
        <strain evidence="11 12">JCM 3028</strain>
    </source>
</reference>
<evidence type="ECO:0000256" key="8">
    <source>
        <dbReference type="SAM" id="MobiDB-lite"/>
    </source>
</evidence>
<keyword evidence="11" id="KW-0121">Carboxypeptidase</keyword>
<feature type="signal peptide" evidence="9">
    <location>
        <begin position="1"/>
        <end position="30"/>
    </location>
</feature>
<keyword evidence="4" id="KW-0133">Cell shape</keyword>
<evidence type="ECO:0000259" key="10">
    <source>
        <dbReference type="Pfam" id="PF00768"/>
    </source>
</evidence>
<dbReference type="InterPro" id="IPR012338">
    <property type="entry name" value="Beta-lactam/transpept-like"/>
</dbReference>
<gene>
    <name evidence="11" type="ORF">ACFFRH_09865</name>
</gene>
<keyword evidence="5" id="KW-0573">Peptidoglycan synthesis</keyword>
<evidence type="ECO:0000256" key="3">
    <source>
        <dbReference type="ARBA" id="ARBA00022801"/>
    </source>
</evidence>
<organism evidence="11 12">
    <name type="scientific">Streptosporangium vulgare</name>
    <dbReference type="NCBI Taxonomy" id="46190"/>
    <lineage>
        <taxon>Bacteria</taxon>
        <taxon>Bacillati</taxon>
        <taxon>Actinomycetota</taxon>
        <taxon>Actinomycetes</taxon>
        <taxon>Streptosporangiales</taxon>
        <taxon>Streptosporangiaceae</taxon>
        <taxon>Streptosporangium</taxon>
    </lineage>
</organism>
<accession>A0ABV5T9Q0</accession>
<sequence length="355" mass="36440">MHHGGRRLTARAALVTAVTLATVSPVPALAAGASAPALTGRSPAHVQATGALSSAPSALTAAPPTPPAPRASVLTAAPGTPALTSGTFAFTAAPAAGRRASVPSVPGRAAYLYDAGTGTIHLSKQAGKRMPVASLTKVMTAYVVLREAKLDDTVTIQAADVRHAATNGATHAALRAGERLTVRDLLYAVMLPSGADASHALARVYGPGNAAFVAKMNATARSMGLADTRYASADGLPKPAPGYSTALDQAKLADLALRDPLLRIIASTRRHVVAKSKVHRAHSWTNSNKLLGKTPGVMGLKTGYTSAAGYCLSFAADRDGHRLVGVILGESNADRRFQSATRLLDWASEQAPSEL</sequence>
<evidence type="ECO:0000256" key="7">
    <source>
        <dbReference type="RuleBase" id="RU004016"/>
    </source>
</evidence>
<dbReference type="Pfam" id="PF00768">
    <property type="entry name" value="Peptidase_S11"/>
    <property type="match status" value="1"/>
</dbReference>
<dbReference type="InterPro" id="IPR001967">
    <property type="entry name" value="Peptidase_S11_N"/>
</dbReference>
<feature type="compositionally biased region" description="Low complexity" evidence="8">
    <location>
        <begin position="51"/>
        <end position="62"/>
    </location>
</feature>
<dbReference type="GO" id="GO:0004180">
    <property type="term" value="F:carboxypeptidase activity"/>
    <property type="evidence" value="ECO:0007669"/>
    <property type="project" value="UniProtKB-KW"/>
</dbReference>
<evidence type="ECO:0000256" key="4">
    <source>
        <dbReference type="ARBA" id="ARBA00022960"/>
    </source>
</evidence>
<dbReference type="EMBL" id="JBHMBS010000004">
    <property type="protein sequence ID" value="MFB9675792.1"/>
    <property type="molecule type" value="Genomic_DNA"/>
</dbReference>
<keyword evidence="3 11" id="KW-0378">Hydrolase</keyword>
<dbReference type="SUPFAM" id="SSF56601">
    <property type="entry name" value="beta-lactamase/transpeptidase-like"/>
    <property type="match status" value="1"/>
</dbReference>
<protein>
    <submittedName>
        <fullName evidence="11">D-alanyl-D-alanine carboxypeptidase family protein</fullName>
        <ecNumber evidence="11">3.4.-.-</ecNumber>
    </submittedName>
</protein>
<comment type="similarity">
    <text evidence="1 7">Belongs to the peptidase S11 family.</text>
</comment>
<evidence type="ECO:0000256" key="6">
    <source>
        <dbReference type="ARBA" id="ARBA00023316"/>
    </source>
</evidence>
<dbReference type="Gene3D" id="3.40.710.10">
    <property type="entry name" value="DD-peptidase/beta-lactamase superfamily"/>
    <property type="match status" value="1"/>
</dbReference>
<comment type="caution">
    <text evidence="11">The sequence shown here is derived from an EMBL/GenBank/DDBJ whole genome shotgun (WGS) entry which is preliminary data.</text>
</comment>
<feature type="domain" description="Peptidase S11 D-alanyl-D-alanine carboxypeptidase A N-terminal" evidence="10">
    <location>
        <begin position="99"/>
        <end position="331"/>
    </location>
</feature>
<dbReference type="PRINTS" id="PR00725">
    <property type="entry name" value="DADACBPTASE1"/>
</dbReference>
<evidence type="ECO:0000256" key="2">
    <source>
        <dbReference type="ARBA" id="ARBA00022729"/>
    </source>
</evidence>